<evidence type="ECO:0000313" key="2">
    <source>
        <dbReference type="Proteomes" id="UP001583186"/>
    </source>
</evidence>
<dbReference type="EMBL" id="JAWCUI010000017">
    <property type="protein sequence ID" value="KAL1897865.1"/>
    <property type="molecule type" value="Genomic_DNA"/>
</dbReference>
<evidence type="ECO:0008006" key="3">
    <source>
        <dbReference type="Google" id="ProtNLM"/>
    </source>
</evidence>
<dbReference type="PANTHER" id="PTHR28037:SF1">
    <property type="entry name" value="ALCOHOL O-ACETYLTRANSFERASE 1-RELATED"/>
    <property type="match status" value="1"/>
</dbReference>
<reference evidence="1 2" key="1">
    <citation type="journal article" date="2024" name="IMA Fungus">
        <title>IMA Genome - F19 : A genome assembly and annotation guide to empower mycologists, including annotated draft genome sequences of Ceratocystis pirilliformis, Diaporthe australafricana, Fusarium ophioides, Paecilomyces lecythidis, and Sporothrix stenoceras.</title>
        <authorList>
            <person name="Aylward J."/>
            <person name="Wilson A.M."/>
            <person name="Visagie C.M."/>
            <person name="Spraker J."/>
            <person name="Barnes I."/>
            <person name="Buitendag C."/>
            <person name="Ceriani C."/>
            <person name="Del Mar Angel L."/>
            <person name="du Plessis D."/>
            <person name="Fuchs T."/>
            <person name="Gasser K."/>
            <person name="Kramer D."/>
            <person name="Li W."/>
            <person name="Munsamy K."/>
            <person name="Piso A."/>
            <person name="Price J.L."/>
            <person name="Sonnekus B."/>
            <person name="Thomas C."/>
            <person name="van der Nest A."/>
            <person name="van Dijk A."/>
            <person name="van Heerden A."/>
            <person name="van Vuuren N."/>
            <person name="Yilmaz N."/>
            <person name="Duong T.A."/>
            <person name="van der Merwe N.A."/>
            <person name="Wingfield M.J."/>
            <person name="Wingfield B.D."/>
        </authorList>
    </citation>
    <scope>NUCLEOTIDE SEQUENCE [LARGE SCALE GENOMIC DNA]</scope>
    <source>
        <strain evidence="1 2">CMW 5346</strain>
    </source>
</reference>
<sequence>MALQRTVLRPLGGYEQYSSSRHSLGLYQNVITVCRYALPSSLGETETETGKVEAVKENIRHAVTTIVLEKLPALRVGIEGEDTKSPVFVALPSIDLGLHIELVNRSPGLSPKEEDDQLMRDLEKETARPFLDVATHSPWRLVVYLNTAENWADVGFAVHHALADGKSGLIFHTHLVETLNTISSEGNKTRDDTSDVLEFTEIPVLVPTQEELVKFTISWPFFLRTVWKELGPAWLKSTPVAGPYTGSRVTLEPKLKGNLRIFHLSSETVGALLAACRAHNTTLTALVHGLLLVLFARRFPADVASSFLCAMPMSMRPYIQAPPDMVHDVNRSMANLVSPHMFTYETELVEDGRAVGETDADDDDKVWRAAVAVGTSLKARQANVTDDNPMGLMGYVSDWHDWWRKHEGKVRDSTWAVSNTGSISPTGSVDAGTAGWRLLRNFYAQSSIGKDSLIGVNIGGVRGGEVSVVVGWHHGVTEDAFANLFTDDLHACLLRFGTTGYFSVPGRLHE</sequence>
<dbReference type="InterPro" id="IPR023213">
    <property type="entry name" value="CAT-like_dom_sf"/>
</dbReference>
<dbReference type="InterPro" id="IPR052058">
    <property type="entry name" value="Alcohol_O-acetyltransferase"/>
</dbReference>
<dbReference type="PANTHER" id="PTHR28037">
    <property type="entry name" value="ALCOHOL O-ACETYLTRANSFERASE 1-RELATED"/>
    <property type="match status" value="1"/>
</dbReference>
<protein>
    <recommendedName>
        <fullName evidence="3">Alcohol acetyltransferase</fullName>
    </recommendedName>
</protein>
<dbReference type="Proteomes" id="UP001583186">
    <property type="component" value="Unassembled WGS sequence"/>
</dbReference>
<dbReference type="Pfam" id="PF07247">
    <property type="entry name" value="AATase"/>
    <property type="match status" value="1"/>
</dbReference>
<keyword evidence="2" id="KW-1185">Reference proteome</keyword>
<dbReference type="Gene3D" id="3.30.559.30">
    <property type="entry name" value="Nonribosomal peptide synthetase, condensation domain"/>
    <property type="match status" value="1"/>
</dbReference>
<proteinExistence type="predicted"/>
<dbReference type="SUPFAM" id="SSF52777">
    <property type="entry name" value="CoA-dependent acyltransferases"/>
    <property type="match status" value="2"/>
</dbReference>
<name>A0ABR3ZB19_9PEZI</name>
<comment type="caution">
    <text evidence="1">The sequence shown here is derived from an EMBL/GenBank/DDBJ whole genome shotgun (WGS) entry which is preliminary data.</text>
</comment>
<organism evidence="1 2">
    <name type="scientific">Sporothrix stenoceras</name>
    <dbReference type="NCBI Taxonomy" id="5173"/>
    <lineage>
        <taxon>Eukaryota</taxon>
        <taxon>Fungi</taxon>
        <taxon>Dikarya</taxon>
        <taxon>Ascomycota</taxon>
        <taxon>Pezizomycotina</taxon>
        <taxon>Sordariomycetes</taxon>
        <taxon>Sordariomycetidae</taxon>
        <taxon>Ophiostomatales</taxon>
        <taxon>Ophiostomataceae</taxon>
        <taxon>Sporothrix</taxon>
    </lineage>
</organism>
<dbReference type="InterPro" id="IPR010828">
    <property type="entry name" value="Atf2/Sli1-like"/>
</dbReference>
<dbReference type="Gene3D" id="3.30.559.10">
    <property type="entry name" value="Chloramphenicol acetyltransferase-like domain"/>
    <property type="match status" value="1"/>
</dbReference>
<gene>
    <name evidence="1" type="ORF">Sste5346_003717</name>
</gene>
<evidence type="ECO:0000313" key="1">
    <source>
        <dbReference type="EMBL" id="KAL1897865.1"/>
    </source>
</evidence>
<accession>A0ABR3ZB19</accession>